<evidence type="ECO:0000313" key="1">
    <source>
        <dbReference type="EMBL" id="TXE83165.1"/>
    </source>
</evidence>
<evidence type="ECO:0000313" key="2">
    <source>
        <dbReference type="Proteomes" id="UP000321310"/>
    </source>
</evidence>
<dbReference type="EMBL" id="VOWB01000028">
    <property type="protein sequence ID" value="TXE83165.1"/>
    <property type="molecule type" value="Genomic_DNA"/>
</dbReference>
<name>A0A5C7E0V6_9BACT</name>
<sequence>MIYEIQRRFLISNDDFLEILKKENIAYSKDKIRVYYTRISPFCDIKYKKINKNYYQSSYYKLQELLDKKINKITKKEFKKHSKKLINKAIDKIKISFEINGLKFYIYQFRHFLKDLVILKLVFYSFEHAKNFSLPYFIKEYKEITNDEKFYSKNLILYGDFSKVFNAIRCINFLEKQNDIELVFPSQIQSFQAGKILLYAILKSLKKTKDQFVKNPNLYNLEQFCINLDKLNMFFTLFDNFFEINIQTKFQKYFLNLKSQILLDQVDNLSLEKYTTLLVCDENSKIFFDLEIILRDDSIFFQGLKEQILKRLVAFKLRKELVFLKKKIIKSQTNLEEEFDKIQFLLFYFTTMFEEENIKKLNFYFKHKKLKKILLEPKKMIQKINKSSKILKIYN</sequence>
<organism evidence="1 2">
    <name type="scientific">Campylobacter peloridis</name>
    <dbReference type="NCBI Taxonomy" id="488546"/>
    <lineage>
        <taxon>Bacteria</taxon>
        <taxon>Pseudomonadati</taxon>
        <taxon>Campylobacterota</taxon>
        <taxon>Epsilonproteobacteria</taxon>
        <taxon>Campylobacterales</taxon>
        <taxon>Campylobacteraceae</taxon>
        <taxon>Campylobacter</taxon>
    </lineage>
</organism>
<comment type="caution">
    <text evidence="1">The sequence shown here is derived from an EMBL/GenBank/DDBJ whole genome shotgun (WGS) entry which is preliminary data.</text>
</comment>
<gene>
    <name evidence="1" type="ORF">FPD46_02955</name>
</gene>
<protein>
    <recommendedName>
        <fullName evidence="3">CYTH domain-containing protein</fullName>
    </recommendedName>
</protein>
<dbReference type="Proteomes" id="UP000321310">
    <property type="component" value="Unassembled WGS sequence"/>
</dbReference>
<dbReference type="AlphaFoldDB" id="A0A5C7E0V6"/>
<accession>A0A5C7E0V6</accession>
<proteinExistence type="predicted"/>
<dbReference type="RefSeq" id="WP_147575268.1">
    <property type="nucleotide sequence ID" value="NZ_VOWB01000028.1"/>
</dbReference>
<reference evidence="1 2" key="1">
    <citation type="submission" date="2019-07" db="EMBL/GenBank/DDBJ databases">
        <title>Rapid identification of Enteric Bacteria from Whole Genome Sequences (WGS) using Average Nucleotide Identity (ANI).</title>
        <authorList>
            <person name="Lane C."/>
        </authorList>
    </citation>
    <scope>NUCLEOTIDE SEQUENCE [LARGE SCALE GENOMIC DNA]</scope>
    <source>
        <strain evidence="1 2">2016D-0250</strain>
    </source>
</reference>
<dbReference type="Gene3D" id="2.40.320.10">
    <property type="entry name" value="Hypothetical Protein Pfu-838710-001"/>
    <property type="match status" value="1"/>
</dbReference>
<evidence type="ECO:0008006" key="3">
    <source>
        <dbReference type="Google" id="ProtNLM"/>
    </source>
</evidence>